<evidence type="ECO:0008006" key="4">
    <source>
        <dbReference type="Google" id="ProtNLM"/>
    </source>
</evidence>
<sequence length="256" mass="27135">MSRRPTSQPTSGDGEFARVEALAGLAREVDGLRRGLDALVGTPTRVDDLARTVAQLADAVAATPARPGPTVAPSWLTAPTDPAAVGQLLEGLCRWLQVVFLRYPDGVAVLPECWLWHPDVVEELLWLSHAWRAAYEERGASVQLAGDWHDRQRPGVVRRLKTSVGSCSRERHQTRAGWSQAPTGATPVPGLDAVASIAAWWAAGRHQAPAEPAPDPEARGRGGIGAHLNGTPNTAANGTATEPANGAAGNEGRWSR</sequence>
<proteinExistence type="predicted"/>
<feature type="compositionally biased region" description="Low complexity" evidence="1">
    <location>
        <begin position="229"/>
        <end position="256"/>
    </location>
</feature>
<organism evidence="2 3">
    <name type="scientific">Actinomycetospora flava</name>
    <dbReference type="NCBI Taxonomy" id="3129232"/>
    <lineage>
        <taxon>Bacteria</taxon>
        <taxon>Bacillati</taxon>
        <taxon>Actinomycetota</taxon>
        <taxon>Actinomycetes</taxon>
        <taxon>Pseudonocardiales</taxon>
        <taxon>Pseudonocardiaceae</taxon>
        <taxon>Actinomycetospora</taxon>
    </lineage>
</organism>
<comment type="caution">
    <text evidence="2">The sequence shown here is derived from an EMBL/GenBank/DDBJ whole genome shotgun (WGS) entry which is preliminary data.</text>
</comment>
<dbReference type="Proteomes" id="UP001369736">
    <property type="component" value="Unassembled WGS sequence"/>
</dbReference>
<accession>A0ABU8ME09</accession>
<gene>
    <name evidence="2" type="ORF">WCD58_29440</name>
</gene>
<evidence type="ECO:0000313" key="2">
    <source>
        <dbReference type="EMBL" id="MEJ2865317.1"/>
    </source>
</evidence>
<dbReference type="EMBL" id="JBBEGM010000017">
    <property type="protein sequence ID" value="MEJ2865317.1"/>
    <property type="molecule type" value="Genomic_DNA"/>
</dbReference>
<dbReference type="RefSeq" id="WP_337706692.1">
    <property type="nucleotide sequence ID" value="NZ_JBBEGM010000017.1"/>
</dbReference>
<protein>
    <recommendedName>
        <fullName evidence="4">DUF4913 domain-containing protein</fullName>
    </recommendedName>
</protein>
<evidence type="ECO:0000313" key="3">
    <source>
        <dbReference type="Proteomes" id="UP001369736"/>
    </source>
</evidence>
<feature type="region of interest" description="Disordered" evidence="1">
    <location>
        <begin position="205"/>
        <end position="256"/>
    </location>
</feature>
<name>A0ABU8ME09_9PSEU</name>
<evidence type="ECO:0000256" key="1">
    <source>
        <dbReference type="SAM" id="MobiDB-lite"/>
    </source>
</evidence>
<reference evidence="2 3" key="1">
    <citation type="submission" date="2024-03" db="EMBL/GenBank/DDBJ databases">
        <title>Actinomycetospora sp. OC33-EN07, a novel actinomycete isolated from wild orchid (Aerides multiflora).</title>
        <authorList>
            <person name="Suriyachadkun C."/>
        </authorList>
    </citation>
    <scope>NUCLEOTIDE SEQUENCE [LARGE SCALE GENOMIC DNA]</scope>
    <source>
        <strain evidence="2 3">OC33-EN07</strain>
    </source>
</reference>
<feature type="region of interest" description="Disordered" evidence="1">
    <location>
        <begin position="161"/>
        <end position="187"/>
    </location>
</feature>
<keyword evidence="3" id="KW-1185">Reference proteome</keyword>